<organism evidence="1 2">
    <name type="scientific">Effrenium voratum</name>
    <dbReference type="NCBI Taxonomy" id="2562239"/>
    <lineage>
        <taxon>Eukaryota</taxon>
        <taxon>Sar</taxon>
        <taxon>Alveolata</taxon>
        <taxon>Dinophyceae</taxon>
        <taxon>Suessiales</taxon>
        <taxon>Symbiodiniaceae</taxon>
        <taxon>Effrenium</taxon>
    </lineage>
</organism>
<dbReference type="GO" id="GO:0006270">
    <property type="term" value="P:DNA replication initiation"/>
    <property type="evidence" value="ECO:0007669"/>
    <property type="project" value="TreeGrafter"/>
</dbReference>
<dbReference type="GO" id="GO:0005730">
    <property type="term" value="C:nucleolus"/>
    <property type="evidence" value="ECO:0007669"/>
    <property type="project" value="TreeGrafter"/>
</dbReference>
<dbReference type="EMBL" id="CAUJNA010003328">
    <property type="protein sequence ID" value="CAJ1399256.1"/>
    <property type="molecule type" value="Genomic_DNA"/>
</dbReference>
<dbReference type="Proteomes" id="UP001178507">
    <property type="component" value="Unassembled WGS sequence"/>
</dbReference>
<gene>
    <name evidence="1" type="ORF">EVOR1521_LOCUS22821</name>
</gene>
<reference evidence="1" key="1">
    <citation type="submission" date="2023-08" db="EMBL/GenBank/DDBJ databases">
        <authorList>
            <person name="Chen Y."/>
            <person name="Shah S."/>
            <person name="Dougan E. K."/>
            <person name="Thang M."/>
            <person name="Chan C."/>
        </authorList>
    </citation>
    <scope>NUCLEOTIDE SEQUENCE</scope>
</reference>
<keyword evidence="2" id="KW-1185">Reference proteome</keyword>
<evidence type="ECO:0000313" key="1">
    <source>
        <dbReference type="EMBL" id="CAJ1399256.1"/>
    </source>
</evidence>
<comment type="caution">
    <text evidence="1">The sequence shown here is derived from an EMBL/GenBank/DDBJ whole genome shotgun (WGS) entry which is preliminary data.</text>
</comment>
<protein>
    <submittedName>
        <fullName evidence="1">Uncharacterized protein</fullName>
    </submittedName>
</protein>
<dbReference type="PANTHER" id="PTHR14428:SF5">
    <property type="entry name" value="NUCLEOLAR COMPLEX PROTEIN 3 HOMOLOG"/>
    <property type="match status" value="1"/>
</dbReference>
<dbReference type="GO" id="GO:0003682">
    <property type="term" value="F:chromatin binding"/>
    <property type="evidence" value="ECO:0007669"/>
    <property type="project" value="TreeGrafter"/>
</dbReference>
<dbReference type="InterPro" id="IPR016903">
    <property type="entry name" value="Nucleolar_cplx-assoc_3"/>
</dbReference>
<proteinExistence type="predicted"/>
<name>A0AA36J693_9DINO</name>
<sequence>MLESDQRLEASKEAVLAIGRMAQQMAGKSAKGNCRLLRPELLQVLLRLPVGRAEAAALTGPSGDMSTADEDVKRGLEEASITASAAQLRKREAELLYEVFVVYLRILRQRHLHGRELLGAVLTGLARWGQQVNVELLLEILAELRLLVKDALSRANEFVALHGLNCALVLLSGPSQALLTDVSWISESMNSALSLALPSMFSTHSEGQWPPAKCYTLEDEEVVCSDKDLAEAMESQSVPALVLRCLRAALKCPQGYGSASDAALASLIERLFSIALVADCHVGLPFLREAGLLLRRHQRLHTLLDLEGGIFGLGGVADTTVTLVWYFQGIGFSLCPTLAQASKALPSSLRKRSSVITDLFPIQDSHQWLAVEVRKHLEALANVRQKKSTKPARRASFVSEADLRSLCT</sequence>
<dbReference type="AlphaFoldDB" id="A0AA36J693"/>
<dbReference type="PANTHER" id="PTHR14428">
    <property type="entry name" value="NUCLEOLAR COMPLEX PROTEIN 3"/>
    <property type="match status" value="1"/>
</dbReference>
<evidence type="ECO:0000313" key="2">
    <source>
        <dbReference type="Proteomes" id="UP001178507"/>
    </source>
</evidence>
<accession>A0AA36J693</accession>